<dbReference type="PROSITE" id="PS51257">
    <property type="entry name" value="PROKAR_LIPOPROTEIN"/>
    <property type="match status" value="1"/>
</dbReference>
<gene>
    <name evidence="1" type="ORF">BJ993_003297</name>
</gene>
<organism evidence="1 2">
    <name type="scientific">Nocardioides aromaticivorans</name>
    <dbReference type="NCBI Taxonomy" id="200618"/>
    <lineage>
        <taxon>Bacteria</taxon>
        <taxon>Bacillati</taxon>
        <taxon>Actinomycetota</taxon>
        <taxon>Actinomycetes</taxon>
        <taxon>Propionibacteriales</taxon>
        <taxon>Nocardioidaceae</taxon>
        <taxon>Nocardioides</taxon>
    </lineage>
</organism>
<protein>
    <recommendedName>
        <fullName evidence="3">Lipoprotein</fullName>
    </recommendedName>
</protein>
<reference evidence="1 2" key="1">
    <citation type="submission" date="2020-07" db="EMBL/GenBank/DDBJ databases">
        <title>Sequencing the genomes of 1000 actinobacteria strains.</title>
        <authorList>
            <person name="Klenk H.-P."/>
        </authorList>
    </citation>
    <scope>NUCLEOTIDE SEQUENCE [LARGE SCALE GENOMIC DNA]</scope>
    <source>
        <strain evidence="1 2">DSM 15131</strain>
    </source>
</reference>
<comment type="caution">
    <text evidence="1">The sequence shown here is derived from an EMBL/GenBank/DDBJ whole genome shotgun (WGS) entry which is preliminary data.</text>
</comment>
<sequence>MRWLSAVVVLGVAASLAGCGGDPDAERAAVDETEELALAAVDGVVHEVADATRLEFTSGDHDFVICGESYAPGGVIHRVSLHFGPPDATVERAIERAAEALEADGWKVEHPGNPAIVEGVRGSNTLRFHFGGAATEVSIRSSCVETSDDVAKEYADRANADIDWD</sequence>
<accession>A0A7Z0CPW4</accession>
<name>A0A7Z0CPW4_9ACTN</name>
<dbReference type="Proteomes" id="UP000562045">
    <property type="component" value="Unassembled WGS sequence"/>
</dbReference>
<evidence type="ECO:0008006" key="3">
    <source>
        <dbReference type="Google" id="ProtNLM"/>
    </source>
</evidence>
<proteinExistence type="predicted"/>
<dbReference type="AlphaFoldDB" id="A0A7Z0CPW4"/>
<evidence type="ECO:0000313" key="2">
    <source>
        <dbReference type="Proteomes" id="UP000562045"/>
    </source>
</evidence>
<evidence type="ECO:0000313" key="1">
    <source>
        <dbReference type="EMBL" id="NYI46217.1"/>
    </source>
</evidence>
<dbReference type="RefSeq" id="WP_179650029.1">
    <property type="nucleotide sequence ID" value="NZ_JACBZM010000001.1"/>
</dbReference>
<dbReference type="EMBL" id="JACBZM010000001">
    <property type="protein sequence ID" value="NYI46217.1"/>
    <property type="molecule type" value="Genomic_DNA"/>
</dbReference>